<dbReference type="GO" id="GO:1904680">
    <property type="term" value="F:peptide transmembrane transporter activity"/>
    <property type="evidence" value="ECO:0007669"/>
    <property type="project" value="TreeGrafter"/>
</dbReference>
<accession>A0A7M1SSQ4</accession>
<evidence type="ECO:0000313" key="7">
    <source>
        <dbReference type="EMBL" id="QOR70589.1"/>
    </source>
</evidence>
<name>A0A7M1SSQ4_9MICO</name>
<comment type="subcellular location">
    <subcellularLocation>
        <location evidence="1">Cell envelope</location>
    </subcellularLocation>
</comment>
<dbReference type="Proteomes" id="UP000593758">
    <property type="component" value="Chromosome"/>
</dbReference>
<evidence type="ECO:0000313" key="8">
    <source>
        <dbReference type="Proteomes" id="UP000593758"/>
    </source>
</evidence>
<keyword evidence="8" id="KW-1185">Reference proteome</keyword>
<evidence type="ECO:0000256" key="4">
    <source>
        <dbReference type="ARBA" id="ARBA00022729"/>
    </source>
</evidence>
<evidence type="ECO:0000256" key="3">
    <source>
        <dbReference type="ARBA" id="ARBA00022448"/>
    </source>
</evidence>
<dbReference type="PANTHER" id="PTHR30290">
    <property type="entry name" value="PERIPLASMIC BINDING COMPONENT OF ABC TRANSPORTER"/>
    <property type="match status" value="1"/>
</dbReference>
<dbReference type="SUPFAM" id="SSF53850">
    <property type="entry name" value="Periplasmic binding protein-like II"/>
    <property type="match status" value="1"/>
</dbReference>
<dbReference type="InterPro" id="IPR039424">
    <property type="entry name" value="SBP_5"/>
</dbReference>
<dbReference type="InterPro" id="IPR030678">
    <property type="entry name" value="Peptide/Ni-bd"/>
</dbReference>
<dbReference type="GO" id="GO:0015833">
    <property type="term" value="P:peptide transport"/>
    <property type="evidence" value="ECO:0007669"/>
    <property type="project" value="TreeGrafter"/>
</dbReference>
<dbReference type="PIRSF" id="PIRSF002741">
    <property type="entry name" value="MppA"/>
    <property type="match status" value="1"/>
</dbReference>
<feature type="signal peptide" evidence="5">
    <location>
        <begin position="1"/>
        <end position="37"/>
    </location>
</feature>
<dbReference type="PANTHER" id="PTHR30290:SF10">
    <property type="entry name" value="PERIPLASMIC OLIGOPEPTIDE-BINDING PROTEIN-RELATED"/>
    <property type="match status" value="1"/>
</dbReference>
<keyword evidence="3" id="KW-0813">Transport</keyword>
<feature type="domain" description="Solute-binding protein family 5" evidence="6">
    <location>
        <begin position="93"/>
        <end position="433"/>
    </location>
</feature>
<proteinExistence type="inferred from homology"/>
<feature type="chain" id="PRO_5032480384" description="Solute-binding protein family 5 domain-containing protein" evidence="5">
    <location>
        <begin position="38"/>
        <end position="525"/>
    </location>
</feature>
<dbReference type="AlphaFoldDB" id="A0A7M1SSQ4"/>
<dbReference type="InterPro" id="IPR000914">
    <property type="entry name" value="SBP_5_dom"/>
</dbReference>
<organism evidence="7 8">
    <name type="scientific">Ruania alkalisoli</name>
    <dbReference type="NCBI Taxonomy" id="2779775"/>
    <lineage>
        <taxon>Bacteria</taxon>
        <taxon>Bacillati</taxon>
        <taxon>Actinomycetota</taxon>
        <taxon>Actinomycetes</taxon>
        <taxon>Micrococcales</taxon>
        <taxon>Ruaniaceae</taxon>
        <taxon>Ruania</taxon>
    </lineage>
</organism>
<dbReference type="Gene3D" id="3.40.190.10">
    <property type="entry name" value="Periplasmic binding protein-like II"/>
    <property type="match status" value="1"/>
</dbReference>
<dbReference type="GO" id="GO:0043190">
    <property type="term" value="C:ATP-binding cassette (ABC) transporter complex"/>
    <property type="evidence" value="ECO:0007669"/>
    <property type="project" value="InterPro"/>
</dbReference>
<dbReference type="Pfam" id="PF00496">
    <property type="entry name" value="SBP_bac_5"/>
    <property type="match status" value="1"/>
</dbReference>
<evidence type="ECO:0000256" key="5">
    <source>
        <dbReference type="SAM" id="SignalP"/>
    </source>
</evidence>
<dbReference type="RefSeq" id="WP_193497264.1">
    <property type="nucleotide sequence ID" value="NZ_CP063169.1"/>
</dbReference>
<dbReference type="GO" id="GO:0030313">
    <property type="term" value="C:cell envelope"/>
    <property type="evidence" value="ECO:0007669"/>
    <property type="project" value="UniProtKB-SubCell"/>
</dbReference>
<dbReference type="KEGG" id="halt:IM660_18725"/>
<evidence type="ECO:0000256" key="2">
    <source>
        <dbReference type="ARBA" id="ARBA00005695"/>
    </source>
</evidence>
<evidence type="ECO:0000259" key="6">
    <source>
        <dbReference type="Pfam" id="PF00496"/>
    </source>
</evidence>
<dbReference type="GO" id="GO:0042597">
    <property type="term" value="C:periplasmic space"/>
    <property type="evidence" value="ECO:0007669"/>
    <property type="project" value="UniProtKB-ARBA"/>
</dbReference>
<dbReference type="EMBL" id="CP063169">
    <property type="protein sequence ID" value="QOR70589.1"/>
    <property type="molecule type" value="Genomic_DNA"/>
</dbReference>
<dbReference type="Gene3D" id="3.10.105.10">
    <property type="entry name" value="Dipeptide-binding Protein, Domain 3"/>
    <property type="match status" value="1"/>
</dbReference>
<evidence type="ECO:0000256" key="1">
    <source>
        <dbReference type="ARBA" id="ARBA00004196"/>
    </source>
</evidence>
<reference evidence="7 8" key="1">
    <citation type="submission" date="2020-10" db="EMBL/GenBank/DDBJ databases">
        <title>Haloactinobacterium sp. RN3S43, a bacterium isolated from saline soil.</title>
        <authorList>
            <person name="Sun J.-Q."/>
        </authorList>
    </citation>
    <scope>NUCLEOTIDE SEQUENCE [LARGE SCALE GENOMIC DNA]</scope>
    <source>
        <strain evidence="7 8">RN3S43</strain>
    </source>
</reference>
<protein>
    <recommendedName>
        <fullName evidence="6">Solute-binding protein family 5 domain-containing protein</fullName>
    </recommendedName>
</protein>
<comment type="similarity">
    <text evidence="2">Belongs to the bacterial solute-binding protein 5 family.</text>
</comment>
<gene>
    <name evidence="7" type="ORF">IM660_18725</name>
</gene>
<sequence length="525" mass="56069">MISTVSNQSRRRRALRTALATAAAACLTLTACGTDTADDGGTSPVAAEQSIRFGFSSEPPPMSTTGGTASTVSYQLYGLVHRGVMMYGPDGDVIPALAESVQEVDPVTYEIALRPDLTFQDGTPITADNVQTALLHYADPANSARSYAGMQYVESVDSDGDRLATVHLSSPNSSFLEYLADPSAFIAPAEAYQADAEATIGAGPFQLESWDEGVGLTLTKYDGYDDAAAVDLDQVDVTFYPDATARVNALLSGDLDFIDYVPWESYEQISSTEGYQLDGAVGVFQSVLFNVQDGPFSDPLLRQAVAYAVNRDNSVEAGFFGHGEPLYGVPGTGRAGENLWSDDPDRARELLAEAGYDEGELTVHLLSNSTYVFLQDLGLSVQSDLEAVGFNVEFTSPDWATFTEEAVAGNYDLIVQGNIGNVQDPAAWLPVLVQPPPAANTSFGYQNDELDQALADALAATSAEEKDDALARAYAIIADDVPFASLNQRMQSYALSENVQGFTVMPGFAQPYSVNNFVDVTMATE</sequence>
<keyword evidence="4 5" id="KW-0732">Signal</keyword>